<dbReference type="PANTHER" id="PTHR12270">
    <property type="entry name" value="GLYCOSYLTRANSFERASE-RELATED"/>
    <property type="match status" value="1"/>
</dbReference>
<dbReference type="GO" id="GO:0042285">
    <property type="term" value="F:xylosyltransferase activity"/>
    <property type="evidence" value="ECO:0007669"/>
    <property type="project" value="TreeGrafter"/>
</dbReference>
<dbReference type="AlphaFoldDB" id="A0A4E0R660"/>
<dbReference type="PANTHER" id="PTHR12270:SF25">
    <property type="entry name" value="GLYCOSYLTRANSFERASE-LIKE PROTEIN LARGE"/>
    <property type="match status" value="1"/>
</dbReference>
<accession>A0A4E0R660</accession>
<keyword evidence="5 7" id="KW-0472">Membrane</keyword>
<evidence type="ECO:0000256" key="2">
    <source>
        <dbReference type="ARBA" id="ARBA00022692"/>
    </source>
</evidence>
<comment type="caution">
    <text evidence="8">The sequence shown here is derived from an EMBL/GenBank/DDBJ whole genome shotgun (WGS) entry which is preliminary data.</text>
</comment>
<sequence>MPQKPLRISERSLYENETLMNGTQVVSRRKRLARYFQRFSMSKRILISILALSMLLILMCFFQFNEEKPRISSNKNPTNMSQKVEPMHIFFSVIGENNVPRLLNTLKSLLYYQNRVRHDRERCLISMRNATVLPCSRNRKTVSRRAIHLHLLSDERTREILRSNISQWTLQNVTWTIYPMEKHLIKVKWIKNVHSAGPPALMKLTLATILPGFVHKVNRISRLSVN</sequence>
<keyword evidence="2 7" id="KW-0812">Transmembrane</keyword>
<keyword evidence="9" id="KW-1185">Reference proteome</keyword>
<dbReference type="InterPro" id="IPR051292">
    <property type="entry name" value="Xyl/GlcA_transferase"/>
</dbReference>
<protein>
    <submittedName>
        <fullName evidence="8">Uncharacterized protein</fullName>
    </submittedName>
</protein>
<dbReference type="Proteomes" id="UP000230066">
    <property type="component" value="Unassembled WGS sequence"/>
</dbReference>
<dbReference type="GO" id="GO:0015020">
    <property type="term" value="F:glucuronosyltransferase activity"/>
    <property type="evidence" value="ECO:0007669"/>
    <property type="project" value="TreeGrafter"/>
</dbReference>
<evidence type="ECO:0000256" key="4">
    <source>
        <dbReference type="ARBA" id="ARBA00022989"/>
    </source>
</evidence>
<dbReference type="GO" id="GO:0016020">
    <property type="term" value="C:membrane"/>
    <property type="evidence" value="ECO:0007669"/>
    <property type="project" value="UniProtKB-SubCell"/>
</dbReference>
<reference evidence="8" key="1">
    <citation type="submission" date="2019-03" db="EMBL/GenBank/DDBJ databases">
        <title>Improved annotation for the trematode Fasciola hepatica.</title>
        <authorList>
            <person name="Choi Y.-J."/>
            <person name="Martin J."/>
            <person name="Mitreva M."/>
        </authorList>
    </citation>
    <scope>NUCLEOTIDE SEQUENCE [LARGE SCALE GENOMIC DNA]</scope>
</reference>
<keyword evidence="6" id="KW-0325">Glycoprotein</keyword>
<proteinExistence type="predicted"/>
<evidence type="ECO:0000256" key="3">
    <source>
        <dbReference type="ARBA" id="ARBA00022968"/>
    </source>
</evidence>
<gene>
    <name evidence="8" type="ORF">D915_008039</name>
</gene>
<evidence type="ECO:0000313" key="8">
    <source>
        <dbReference type="EMBL" id="THD21011.1"/>
    </source>
</evidence>
<evidence type="ECO:0000256" key="6">
    <source>
        <dbReference type="ARBA" id="ARBA00023180"/>
    </source>
</evidence>
<dbReference type="GO" id="GO:0035269">
    <property type="term" value="P:protein O-linked glycosylation via mannose"/>
    <property type="evidence" value="ECO:0007669"/>
    <property type="project" value="TreeGrafter"/>
</dbReference>
<feature type="transmembrane region" description="Helical" evidence="7">
    <location>
        <begin position="45"/>
        <end position="64"/>
    </location>
</feature>
<name>A0A4E0R660_FASHE</name>
<comment type="subcellular location">
    <subcellularLocation>
        <location evidence="1">Membrane</location>
        <topology evidence="1">Single-pass type II membrane protein</topology>
    </subcellularLocation>
</comment>
<evidence type="ECO:0000256" key="5">
    <source>
        <dbReference type="ARBA" id="ARBA00023136"/>
    </source>
</evidence>
<evidence type="ECO:0000256" key="7">
    <source>
        <dbReference type="SAM" id="Phobius"/>
    </source>
</evidence>
<dbReference type="EMBL" id="JXXN02003943">
    <property type="protein sequence ID" value="THD21011.1"/>
    <property type="molecule type" value="Genomic_DNA"/>
</dbReference>
<keyword evidence="4 7" id="KW-1133">Transmembrane helix</keyword>
<evidence type="ECO:0000256" key="1">
    <source>
        <dbReference type="ARBA" id="ARBA00004606"/>
    </source>
</evidence>
<organism evidence="8 9">
    <name type="scientific">Fasciola hepatica</name>
    <name type="common">Liver fluke</name>
    <dbReference type="NCBI Taxonomy" id="6192"/>
    <lineage>
        <taxon>Eukaryota</taxon>
        <taxon>Metazoa</taxon>
        <taxon>Spiralia</taxon>
        <taxon>Lophotrochozoa</taxon>
        <taxon>Platyhelminthes</taxon>
        <taxon>Trematoda</taxon>
        <taxon>Digenea</taxon>
        <taxon>Plagiorchiida</taxon>
        <taxon>Echinostomata</taxon>
        <taxon>Echinostomatoidea</taxon>
        <taxon>Fasciolidae</taxon>
        <taxon>Fasciola</taxon>
    </lineage>
</organism>
<keyword evidence="3" id="KW-0735">Signal-anchor</keyword>
<evidence type="ECO:0000313" key="9">
    <source>
        <dbReference type="Proteomes" id="UP000230066"/>
    </source>
</evidence>